<dbReference type="Pfam" id="PF13715">
    <property type="entry name" value="CarbopepD_reg_2"/>
    <property type="match status" value="1"/>
</dbReference>
<dbReference type="Gene3D" id="2.60.40.1120">
    <property type="entry name" value="Carboxypeptidase-like, regulatory domain"/>
    <property type="match status" value="1"/>
</dbReference>
<organism evidence="13 15">
    <name type="scientific">Butyricimonas virosa</name>
    <dbReference type="NCBI Taxonomy" id="544645"/>
    <lineage>
        <taxon>Bacteria</taxon>
        <taxon>Pseudomonadati</taxon>
        <taxon>Bacteroidota</taxon>
        <taxon>Bacteroidia</taxon>
        <taxon>Bacteroidales</taxon>
        <taxon>Odoribacteraceae</taxon>
        <taxon>Butyricimonas</taxon>
    </lineage>
</organism>
<dbReference type="InterPro" id="IPR023997">
    <property type="entry name" value="TonB-dep_OMP_SusC/RagA_CS"/>
</dbReference>
<evidence type="ECO:0000256" key="1">
    <source>
        <dbReference type="ARBA" id="ARBA00004571"/>
    </source>
</evidence>
<feature type="domain" description="TonB-dependent receptor plug" evidence="10">
    <location>
        <begin position="215"/>
        <end position="322"/>
    </location>
</feature>
<dbReference type="Gene3D" id="2.40.170.20">
    <property type="entry name" value="TonB-dependent receptor, beta-barrel domain"/>
    <property type="match status" value="1"/>
</dbReference>
<evidence type="ECO:0000256" key="6">
    <source>
        <dbReference type="ARBA" id="ARBA00023136"/>
    </source>
</evidence>
<comment type="similarity">
    <text evidence="8">Belongs to the TonB-dependent receptor family.</text>
</comment>
<dbReference type="Proteomes" id="UP000286063">
    <property type="component" value="Unassembled WGS sequence"/>
</dbReference>
<evidence type="ECO:0000256" key="5">
    <source>
        <dbReference type="ARBA" id="ARBA00022729"/>
    </source>
</evidence>
<dbReference type="SUPFAM" id="SSF49464">
    <property type="entry name" value="Carboxypeptidase regulatory domain-like"/>
    <property type="match status" value="1"/>
</dbReference>
<evidence type="ECO:0000313" key="15">
    <source>
        <dbReference type="Proteomes" id="UP000286038"/>
    </source>
</evidence>
<keyword evidence="5" id="KW-0732">Signal</keyword>
<keyword evidence="2 8" id="KW-0813">Transport</keyword>
<keyword evidence="6 8" id="KW-0472">Membrane</keyword>
<comment type="caution">
    <text evidence="13">The sequence shown here is derived from an EMBL/GenBank/DDBJ whole genome shotgun (WGS) entry which is preliminary data.</text>
</comment>
<evidence type="ECO:0000256" key="7">
    <source>
        <dbReference type="ARBA" id="ARBA00023237"/>
    </source>
</evidence>
<dbReference type="InterPro" id="IPR037066">
    <property type="entry name" value="Plug_dom_sf"/>
</dbReference>
<dbReference type="GO" id="GO:0044718">
    <property type="term" value="P:siderophore transmembrane transport"/>
    <property type="evidence" value="ECO:0007669"/>
    <property type="project" value="TreeGrafter"/>
</dbReference>
<protein>
    <submittedName>
        <fullName evidence="13">SusC/RagA family TonB-linked outer membrane protein</fullName>
    </submittedName>
</protein>
<dbReference type="GO" id="GO:0015344">
    <property type="term" value="F:siderophore uptake transmembrane transporter activity"/>
    <property type="evidence" value="ECO:0007669"/>
    <property type="project" value="TreeGrafter"/>
</dbReference>
<reference evidence="14 15" key="1">
    <citation type="submission" date="2018-08" db="EMBL/GenBank/DDBJ databases">
        <title>A genome reference for cultivated species of the human gut microbiota.</title>
        <authorList>
            <person name="Zou Y."/>
            <person name="Xue W."/>
            <person name="Luo G."/>
        </authorList>
    </citation>
    <scope>NUCLEOTIDE SEQUENCE [LARGE SCALE GENOMIC DNA]</scope>
    <source>
        <strain evidence="11 14">AF14-49</strain>
        <strain evidence="13 15">AF34-33</strain>
        <strain evidence="12 16">OF02-7</strain>
    </source>
</reference>
<feature type="transmembrane region" description="Helical" evidence="9">
    <location>
        <begin position="12"/>
        <end position="33"/>
    </location>
</feature>
<keyword evidence="9" id="KW-1133">Transmembrane helix</keyword>
<dbReference type="NCBIfam" id="TIGR04056">
    <property type="entry name" value="OMP_RagA_SusC"/>
    <property type="match status" value="1"/>
</dbReference>
<dbReference type="PANTHER" id="PTHR30069">
    <property type="entry name" value="TONB-DEPENDENT OUTER MEMBRANE RECEPTOR"/>
    <property type="match status" value="1"/>
</dbReference>
<evidence type="ECO:0000256" key="9">
    <source>
        <dbReference type="SAM" id="Phobius"/>
    </source>
</evidence>
<dbReference type="InterPro" id="IPR036942">
    <property type="entry name" value="Beta-barrel_TonB_sf"/>
</dbReference>
<keyword evidence="3 8" id="KW-1134">Transmembrane beta strand</keyword>
<accession>A0A415QL82</accession>
<dbReference type="SUPFAM" id="SSF56935">
    <property type="entry name" value="Porins"/>
    <property type="match status" value="1"/>
</dbReference>
<proteinExistence type="inferred from homology"/>
<dbReference type="RefSeq" id="WP_117774678.1">
    <property type="nucleotide sequence ID" value="NZ_CABJDM010000005.1"/>
</dbReference>
<evidence type="ECO:0000256" key="2">
    <source>
        <dbReference type="ARBA" id="ARBA00022448"/>
    </source>
</evidence>
<evidence type="ECO:0000256" key="8">
    <source>
        <dbReference type="PROSITE-ProRule" id="PRU01360"/>
    </source>
</evidence>
<keyword evidence="4 8" id="KW-0812">Transmembrane</keyword>
<dbReference type="GO" id="GO:0009279">
    <property type="term" value="C:cell outer membrane"/>
    <property type="evidence" value="ECO:0007669"/>
    <property type="project" value="UniProtKB-SubCell"/>
</dbReference>
<evidence type="ECO:0000313" key="11">
    <source>
        <dbReference type="EMBL" id="RGV35863.1"/>
    </source>
</evidence>
<dbReference type="Gene3D" id="2.170.130.10">
    <property type="entry name" value="TonB-dependent receptor, plug domain"/>
    <property type="match status" value="1"/>
</dbReference>
<dbReference type="Proteomes" id="UP000286038">
    <property type="component" value="Unassembled WGS sequence"/>
</dbReference>
<dbReference type="PANTHER" id="PTHR30069:SF29">
    <property type="entry name" value="HEMOGLOBIN AND HEMOGLOBIN-HAPTOGLOBIN-BINDING PROTEIN 1-RELATED"/>
    <property type="match status" value="1"/>
</dbReference>
<dbReference type="InterPro" id="IPR012910">
    <property type="entry name" value="Plug_dom"/>
</dbReference>
<evidence type="ECO:0000313" key="16">
    <source>
        <dbReference type="Proteomes" id="UP000286063"/>
    </source>
</evidence>
<dbReference type="OrthoDB" id="9768177at2"/>
<dbReference type="PROSITE" id="PS52016">
    <property type="entry name" value="TONB_DEPENDENT_REC_3"/>
    <property type="match status" value="1"/>
</dbReference>
<dbReference type="EMBL" id="QRPV01000005">
    <property type="protein sequence ID" value="RHM44732.1"/>
    <property type="molecule type" value="Genomic_DNA"/>
</dbReference>
<comment type="subcellular location">
    <subcellularLocation>
        <location evidence="1 8">Cell outer membrane</location>
        <topology evidence="1 8">Multi-pass membrane protein</topology>
    </subcellularLocation>
</comment>
<sequence>MEKNCELKIRGHLHGVFLFILLFVSGICGNNVYSQEKRLTIEMKEATLGEILEKICQLQNVEFVYNTDIVDVKEKMSVSMHNSTLKEVLDVVLGKKYSFNIQGRYIMVRKKDQKGNEETPVYVELKGKVKDEQGNPLPGVSIVVKGTNIGVATDVNGEFKLVVLKSIAPVLKFSFIGMQPVEMEWTKEKKEVILSEDVAMMEEVTVTTGYQTIEKKRMTGAVDVVTAKEIENKGYASVGDVLRGAMAGVSTRNVSGKPGTLPEIRIRGLNSLYGSMEPMWIVDGAPFYGSLNDIEPEDIESITVLKDAAATAIYGSQAANGVIVIKRKRGQEGSISIRVAANFSIDAAPKNKLDLMNSEEKIAFERSIYEDFPNQTSGGRVMTLLRNADVGKITRSEAEAEIERLSKINTDWFDVIFKTAFSQNHSIALSGGTEKSQYYATLNYRKTNGIVPTNVYENWGGSLRLSQKFNSWLQINFDVSSTIRKDEDSEMSVNPLRYATYANPYERLYDEEGNLEYDRSYTSELSSLKDGYKYDFNILDEMKRNKSTKKFLDNNISLELNFQILKNLKFSTRGSVFNNAHETRTTWDPGSYTAKLNNWLTGVYTELPDELNRGALAEGNSRSSGWTWRNNLEFRQAFKEKHFLSIYVGHEVSEYKSNSNYVRYPEYDPEKGLMGVPDIDGVEDVKKKILNLLDGLSESRNRSVSFFVSGSYSFLDRYVVAGSIRMDGADIIGTANRFSPLWNASFKYNVYEEGFMKKISWLDELAFRLSYGYTGSIDKNALPFGVMTFMSTDEYFGYDIPTYIQPKNPSVKWQKKEDRSVGVDFALLNRRIRGTVNYYNNVTRNLLDTKNLPISVGVSSIKYNSSSVRNYGWEFSMNSQVLRTRELFWKVDFNVGMNKSKVIKTYYKDISEVPKGYDKTTPVEGASTNAWFGYRFAGIDPRTGHTLAFVDNSERDKPVGYQREDGRWVLDMDDVVNKDRESIKENLGNSYPTVNGGFRTNLAWKNFTFDANFTFMLGHKITAAYYATSAGGMVSSASQNVLRKETTRWRKPGDITDIPVYSAGGEFSSLYSEWYDLKLESGDFLKCTSISLGYRVPSKICQKFSLTSLRVNFNVRDVFTISGYSGLDPENFGGFSYPNSKKYMISLNIGI</sequence>
<evidence type="ECO:0000256" key="4">
    <source>
        <dbReference type="ARBA" id="ARBA00022692"/>
    </source>
</evidence>
<name>A0A415QL82_9BACT</name>
<dbReference type="InterPro" id="IPR039426">
    <property type="entry name" value="TonB-dep_rcpt-like"/>
</dbReference>
<dbReference type="EMBL" id="QRZA01000003">
    <property type="protein sequence ID" value="RGV35863.1"/>
    <property type="molecule type" value="Genomic_DNA"/>
</dbReference>
<evidence type="ECO:0000313" key="12">
    <source>
        <dbReference type="EMBL" id="RGY20407.1"/>
    </source>
</evidence>
<dbReference type="InterPro" id="IPR023996">
    <property type="entry name" value="TonB-dep_OMP_SusC/RagA"/>
</dbReference>
<gene>
    <name evidence="11" type="ORF">DWW18_03520</name>
    <name evidence="13" type="ORF">DWZ68_06325</name>
    <name evidence="12" type="ORF">DXA50_03130</name>
</gene>
<dbReference type="Pfam" id="PF07715">
    <property type="entry name" value="Plug"/>
    <property type="match status" value="1"/>
</dbReference>
<dbReference type="Proteomes" id="UP000283589">
    <property type="component" value="Unassembled WGS sequence"/>
</dbReference>
<evidence type="ECO:0000313" key="13">
    <source>
        <dbReference type="EMBL" id="RHM44732.1"/>
    </source>
</evidence>
<dbReference type="AlphaFoldDB" id="A0A415QL82"/>
<evidence type="ECO:0000256" key="3">
    <source>
        <dbReference type="ARBA" id="ARBA00022452"/>
    </source>
</evidence>
<dbReference type="InterPro" id="IPR008969">
    <property type="entry name" value="CarboxyPept-like_regulatory"/>
</dbReference>
<keyword evidence="7 8" id="KW-0998">Cell outer membrane</keyword>
<dbReference type="NCBIfam" id="TIGR04057">
    <property type="entry name" value="SusC_RagA_signa"/>
    <property type="match status" value="1"/>
</dbReference>
<dbReference type="EMBL" id="QSCR01000003">
    <property type="protein sequence ID" value="RGY20407.1"/>
    <property type="molecule type" value="Genomic_DNA"/>
</dbReference>
<evidence type="ECO:0000259" key="10">
    <source>
        <dbReference type="Pfam" id="PF07715"/>
    </source>
</evidence>
<evidence type="ECO:0000313" key="14">
    <source>
        <dbReference type="Proteomes" id="UP000283589"/>
    </source>
</evidence>